<dbReference type="PANTHER" id="PTHR42722:SF1">
    <property type="entry name" value="VALINE DEHYDROGENASE"/>
    <property type="match status" value="1"/>
</dbReference>
<evidence type="ECO:0000256" key="2">
    <source>
        <dbReference type="ARBA" id="ARBA00023002"/>
    </source>
</evidence>
<sequence>MTLSSATTQYELPAGVVFSRDEFADAPHQQVAFFQDQETGLRAIIAVHSTNLGPALGGTRFYPYLDEYSAVTDVLRLSRGMTYKAAVAGLPLGGGKAVIIGDPHTVKSEALLEAYGRVVEGFEGRYITAGDVGTTADDMDVVGRETKHVVARNAASGGSGDSAPLTALGVFHAMLAAAEHVWGSADLAGRTVGVEGVGKVGRQLIGLLLDAGAQVVASDISPAALDQVRDRFPSVNAVTNVLAQALDVYAPCAMGATLTEASVGDLSASIVCGAANNQLATPGAETILHGRGITWVPDYVANAGGLIQVAGELAGATPPDTVHGDVENIATTVRTVLESAHARGITTGTAAFEIAAARVGAAR</sequence>
<dbReference type="InterPro" id="IPR016211">
    <property type="entry name" value="Glu/Phe/Leu/Val/Trp_DH_bac/arc"/>
</dbReference>
<dbReference type="Pfam" id="PF02812">
    <property type="entry name" value="ELFV_dehydrog_N"/>
    <property type="match status" value="1"/>
</dbReference>
<dbReference type="PANTHER" id="PTHR42722">
    <property type="entry name" value="LEUCINE DEHYDROGENASE"/>
    <property type="match status" value="1"/>
</dbReference>
<keyword evidence="7" id="KW-1185">Reference proteome</keyword>
<dbReference type="Pfam" id="PF00208">
    <property type="entry name" value="ELFV_dehydrog"/>
    <property type="match status" value="2"/>
</dbReference>
<dbReference type="InterPro" id="IPR006095">
    <property type="entry name" value="Glu/Leu/Phe/Val/Trp_DH"/>
</dbReference>
<evidence type="ECO:0000313" key="6">
    <source>
        <dbReference type="EMBL" id="MCZ4590526.1"/>
    </source>
</evidence>
<dbReference type="PROSITE" id="PS00074">
    <property type="entry name" value="GLFV_DEHYDROGENASE"/>
    <property type="match status" value="1"/>
</dbReference>
<evidence type="ECO:0000259" key="5">
    <source>
        <dbReference type="SMART" id="SM00839"/>
    </source>
</evidence>
<keyword evidence="2 4" id="KW-0560">Oxidoreductase</keyword>
<comment type="similarity">
    <text evidence="1 4">Belongs to the Glu/Leu/Phe/Val dehydrogenases family.</text>
</comment>
<dbReference type="Gene3D" id="3.40.50.10860">
    <property type="entry name" value="Leucine Dehydrogenase, chain A, domain 1"/>
    <property type="match status" value="1"/>
</dbReference>
<dbReference type="InterPro" id="IPR006097">
    <property type="entry name" value="Glu/Leu/Phe/Val/Trp_DH_dimer"/>
</dbReference>
<gene>
    <name evidence="6" type="ORF">O4328_44130</name>
</gene>
<dbReference type="SUPFAM" id="SSF51735">
    <property type="entry name" value="NAD(P)-binding Rossmann-fold domains"/>
    <property type="match status" value="1"/>
</dbReference>
<dbReference type="SMART" id="SM00839">
    <property type="entry name" value="ELFV_dehydrog"/>
    <property type="match status" value="1"/>
</dbReference>
<feature type="domain" description="Glutamate/phenylalanine/leucine/valine/L-tryptophan dehydrogenase C-terminal" evidence="5">
    <location>
        <begin position="160"/>
        <end position="363"/>
    </location>
</feature>
<keyword evidence="3" id="KW-0520">NAD</keyword>
<evidence type="ECO:0000256" key="3">
    <source>
        <dbReference type="ARBA" id="ARBA00023027"/>
    </source>
</evidence>
<evidence type="ECO:0000256" key="4">
    <source>
        <dbReference type="RuleBase" id="RU004417"/>
    </source>
</evidence>
<comment type="caution">
    <text evidence="6">The sequence shown here is derived from an EMBL/GenBank/DDBJ whole genome shotgun (WGS) entry which is preliminary data.</text>
</comment>
<accession>A0ABT4NT22</accession>
<evidence type="ECO:0000313" key="7">
    <source>
        <dbReference type="Proteomes" id="UP001066327"/>
    </source>
</evidence>
<dbReference type="InterPro" id="IPR006096">
    <property type="entry name" value="Glu/Leu/Phe/Val/Trp_DH_C"/>
</dbReference>
<proteinExistence type="inferred from homology"/>
<reference evidence="6" key="1">
    <citation type="submission" date="2022-12" db="EMBL/GenBank/DDBJ databases">
        <authorList>
            <person name="Krivoruchko A.V."/>
            <person name="Elkin A."/>
        </authorList>
    </citation>
    <scope>NUCLEOTIDE SEQUENCE</scope>
    <source>
        <strain evidence="6">IEGM 249</strain>
    </source>
</reference>
<dbReference type="Gene3D" id="3.40.50.720">
    <property type="entry name" value="NAD(P)-binding Rossmann-like Domain"/>
    <property type="match status" value="1"/>
</dbReference>
<dbReference type="RefSeq" id="WP_169695239.1">
    <property type="nucleotide sequence ID" value="NZ_CP137575.1"/>
</dbReference>
<dbReference type="EMBL" id="JAPWIS010000053">
    <property type="protein sequence ID" value="MCZ4590526.1"/>
    <property type="molecule type" value="Genomic_DNA"/>
</dbReference>
<dbReference type="Proteomes" id="UP001066327">
    <property type="component" value="Unassembled WGS sequence"/>
</dbReference>
<dbReference type="InterPro" id="IPR036291">
    <property type="entry name" value="NAD(P)-bd_dom_sf"/>
</dbReference>
<dbReference type="InterPro" id="IPR046346">
    <property type="entry name" value="Aminoacid_DH-like_N_sf"/>
</dbReference>
<dbReference type="PRINTS" id="PR00082">
    <property type="entry name" value="GLFDHDRGNASE"/>
</dbReference>
<evidence type="ECO:0000256" key="1">
    <source>
        <dbReference type="ARBA" id="ARBA00006382"/>
    </source>
</evidence>
<name>A0ABT4NT22_RHOOP</name>
<dbReference type="InterPro" id="IPR033524">
    <property type="entry name" value="Glu/Leu/Phe/Val_DH_AS"/>
</dbReference>
<organism evidence="6 7">
    <name type="scientific">Rhodococcus opacus</name>
    <name type="common">Nocardia opaca</name>
    <dbReference type="NCBI Taxonomy" id="37919"/>
    <lineage>
        <taxon>Bacteria</taxon>
        <taxon>Bacillati</taxon>
        <taxon>Actinomycetota</taxon>
        <taxon>Actinomycetes</taxon>
        <taxon>Mycobacteriales</taxon>
        <taxon>Nocardiaceae</taxon>
        <taxon>Rhodococcus</taxon>
    </lineage>
</organism>
<protein>
    <submittedName>
        <fullName evidence="6">Glu/Leu/Phe/Val dehydrogenase</fullName>
    </submittedName>
</protein>
<dbReference type="PIRSF" id="PIRSF000188">
    <property type="entry name" value="Phe_leu_dh"/>
    <property type="match status" value="1"/>
</dbReference>
<dbReference type="SUPFAM" id="SSF53223">
    <property type="entry name" value="Aminoacid dehydrogenase-like, N-terminal domain"/>
    <property type="match status" value="1"/>
</dbReference>